<organism evidence="3 4">
    <name type="scientific">Paenibacillus agricola</name>
    <dbReference type="NCBI Taxonomy" id="2716264"/>
    <lineage>
        <taxon>Bacteria</taxon>
        <taxon>Bacillati</taxon>
        <taxon>Bacillota</taxon>
        <taxon>Bacilli</taxon>
        <taxon>Bacillales</taxon>
        <taxon>Paenibacillaceae</taxon>
        <taxon>Paenibacillus</taxon>
    </lineage>
</organism>
<dbReference type="PROSITE" id="PS00061">
    <property type="entry name" value="ADH_SHORT"/>
    <property type="match status" value="1"/>
</dbReference>
<accession>A0ABX0J6Z2</accession>
<gene>
    <name evidence="3" type="ORF">G9U52_18015</name>
</gene>
<dbReference type="RefSeq" id="WP_166152026.1">
    <property type="nucleotide sequence ID" value="NZ_JAAOIW010000006.1"/>
</dbReference>
<comment type="similarity">
    <text evidence="1">Belongs to the short-chain dehydrogenases/reductases (SDR) family.</text>
</comment>
<evidence type="ECO:0000256" key="2">
    <source>
        <dbReference type="ARBA" id="ARBA00023002"/>
    </source>
</evidence>
<comment type="caution">
    <text evidence="3">The sequence shown here is derived from an EMBL/GenBank/DDBJ whole genome shotgun (WGS) entry which is preliminary data.</text>
</comment>
<proteinExistence type="inferred from homology"/>
<dbReference type="EMBL" id="JAAOIW010000006">
    <property type="protein sequence ID" value="NHN31733.1"/>
    <property type="molecule type" value="Genomic_DNA"/>
</dbReference>
<evidence type="ECO:0000313" key="3">
    <source>
        <dbReference type="EMBL" id="NHN31733.1"/>
    </source>
</evidence>
<sequence>MKITRHNQTALITGASNGIGLELTRKMLAEGWQVIALIRSGFPADDTVIQEYLRKGQLRLYKAELTDFDNLKQALDQIKTQETKIDVLFNNAGGSLGELSFSKQGREMHFELQTVVPYIIFMELKELLLRGTLKTVVNTSTNAFKFLKGFDPNKLEHPTTFKKLVGSYAITKLALSLWTRELAPLVADEGIKIRSVDPGGNNTMRKGRNSGLPFILRPVIKLFFPPPSKGASLLYEAALGEHKELSGIYIMKGQITELKFVEHGRKILDKVAAIYEREFVKGI</sequence>
<name>A0ABX0J6Z2_9BACL</name>
<keyword evidence="2" id="KW-0560">Oxidoreductase</keyword>
<dbReference type="SUPFAM" id="SSF51735">
    <property type="entry name" value="NAD(P)-binding Rossmann-fold domains"/>
    <property type="match status" value="1"/>
</dbReference>
<dbReference type="PANTHER" id="PTHR24320:SF148">
    <property type="entry name" value="NAD(P)-BINDING ROSSMANN-FOLD SUPERFAMILY PROTEIN"/>
    <property type="match status" value="1"/>
</dbReference>
<dbReference type="Proteomes" id="UP001165962">
    <property type="component" value="Unassembled WGS sequence"/>
</dbReference>
<evidence type="ECO:0000313" key="4">
    <source>
        <dbReference type="Proteomes" id="UP001165962"/>
    </source>
</evidence>
<dbReference type="Pfam" id="PF00106">
    <property type="entry name" value="adh_short"/>
    <property type="match status" value="1"/>
</dbReference>
<dbReference type="PANTHER" id="PTHR24320">
    <property type="entry name" value="RETINOL DEHYDROGENASE"/>
    <property type="match status" value="1"/>
</dbReference>
<protein>
    <submittedName>
        <fullName evidence="3">SDR family NAD(P)-dependent oxidoreductase</fullName>
    </submittedName>
</protein>
<dbReference type="InterPro" id="IPR036291">
    <property type="entry name" value="NAD(P)-bd_dom_sf"/>
</dbReference>
<dbReference type="InterPro" id="IPR002347">
    <property type="entry name" value="SDR_fam"/>
</dbReference>
<dbReference type="Gene3D" id="3.40.50.720">
    <property type="entry name" value="NAD(P)-binding Rossmann-like Domain"/>
    <property type="match status" value="1"/>
</dbReference>
<keyword evidence="4" id="KW-1185">Reference proteome</keyword>
<dbReference type="InterPro" id="IPR020904">
    <property type="entry name" value="Sc_DH/Rdtase_CS"/>
</dbReference>
<dbReference type="PRINTS" id="PR00081">
    <property type="entry name" value="GDHRDH"/>
</dbReference>
<reference evidence="3" key="1">
    <citation type="submission" date="2020-03" db="EMBL/GenBank/DDBJ databases">
        <title>Draft sequencing of Paenibacilllus sp. S3N08.</title>
        <authorList>
            <person name="Kim D.-U."/>
        </authorList>
    </citation>
    <scope>NUCLEOTIDE SEQUENCE</scope>
    <source>
        <strain evidence="3">S3N08</strain>
    </source>
</reference>
<evidence type="ECO:0000256" key="1">
    <source>
        <dbReference type="ARBA" id="ARBA00006484"/>
    </source>
</evidence>